<dbReference type="AlphaFoldDB" id="A0AAU9D527"/>
<accession>A0AAU9D527</accession>
<evidence type="ECO:0000313" key="2">
    <source>
        <dbReference type="Proteomes" id="UP001431186"/>
    </source>
</evidence>
<name>A0AAU9D527_9ACTN</name>
<dbReference type="KEGG" id="lcal:ATTO_00560"/>
<evidence type="ECO:0000313" key="1">
    <source>
        <dbReference type="EMBL" id="BDC90184.1"/>
    </source>
</evidence>
<protein>
    <submittedName>
        <fullName evidence="1">Uncharacterized protein</fullName>
    </submittedName>
</protein>
<sequence>MEVYEIRWKCIYVRKELNLFVPGVYLGLISPSGLSTSNRLVFLGQWADIQDSFSHSGL</sequence>
<keyword evidence="2" id="KW-1185">Reference proteome</keyword>
<dbReference type="Proteomes" id="UP001431186">
    <property type="component" value="Chromosome"/>
</dbReference>
<dbReference type="EMBL" id="AP025285">
    <property type="protein sequence ID" value="BDC90184.1"/>
    <property type="molecule type" value="Genomic_DNA"/>
</dbReference>
<reference evidence="1" key="1">
    <citation type="submission" date="2021-11" db="EMBL/GenBank/DDBJ databases">
        <title>Complete genome sequence of Atopobiaceae bacterium TOC12.</title>
        <authorList>
            <person name="Morinaga K."/>
            <person name="Kusada H."/>
            <person name="Tamaki H."/>
        </authorList>
    </citation>
    <scope>NUCLEOTIDE SEQUENCE</scope>
    <source>
        <strain evidence="1">TOC12</strain>
    </source>
</reference>
<gene>
    <name evidence="1" type="ORF">ATTO_00560</name>
</gene>
<organism evidence="1 2">
    <name type="scientific">Leptogranulimonas caecicola</name>
    <dbReference type="NCBI Taxonomy" id="2894156"/>
    <lineage>
        <taxon>Bacteria</taxon>
        <taxon>Bacillati</taxon>
        <taxon>Actinomycetota</taxon>
        <taxon>Coriobacteriia</taxon>
        <taxon>Coriobacteriales</taxon>
        <taxon>Kribbibacteriaceae</taxon>
        <taxon>Leptogranulimonas</taxon>
    </lineage>
</organism>
<proteinExistence type="predicted"/>